<dbReference type="HOGENOM" id="CLU_731596_0_0_1"/>
<dbReference type="PANTHER" id="PTHR37540:SF5">
    <property type="entry name" value="TRANSCRIPTION FACTOR DOMAIN-CONTAINING PROTEIN"/>
    <property type="match status" value="1"/>
</dbReference>
<reference evidence="2" key="1">
    <citation type="submission" date="2015-01" db="EMBL/GenBank/DDBJ databases">
        <title>The Genome Sequence of Cladophialophora bantiana CBS 173.52.</title>
        <authorList>
            <consortium name="The Broad Institute Genomics Platform"/>
            <person name="Cuomo C."/>
            <person name="de Hoog S."/>
            <person name="Gorbushina A."/>
            <person name="Stielow B."/>
            <person name="Teixiera M."/>
            <person name="Abouelleil A."/>
            <person name="Chapman S.B."/>
            <person name="Priest M."/>
            <person name="Young S.K."/>
            <person name="Wortman J."/>
            <person name="Nusbaum C."/>
            <person name="Birren B."/>
        </authorList>
    </citation>
    <scope>NUCLEOTIDE SEQUENCE [LARGE SCALE GENOMIC DNA]</scope>
    <source>
        <strain evidence="2">CBS 173.52</strain>
    </source>
</reference>
<name>A0A0D2FZS9_CLAB1</name>
<sequence length="378" mass="42650">MERSDSGSRNRPGQNADQSFRFVTIQDPEESKGRELRRSIRSHAVKQALQSKRRNERTRSEHFRPTTFDPSSSSTVERATQTEVRASSALPTLGLFQSSSEDGGASLSRLRSLLRSDEAKQALEPVSSLGDDVALQNFRSVFRTGVDDPALLNAVLLTTTFAATRNVLDQEYLHYQTETIKIIRERISMSDPTTTISTMGAILLLAGIETRLGMRSQVEIHLKAIQRLLESSKILQIYLTDGIKRAIFWQDLYSHVLTASERIVTHNTFNELRWERDIFPSDIFVLSPGFQKKAQLFPEGFLEVPRDIHAMQCCRESSFFAPEDTISMMHVDNSRRMLSMGGIFGRVNALLQDLAVVRDASEYLAVEQLHEADLDIAL</sequence>
<dbReference type="OrthoDB" id="4149656at2759"/>
<dbReference type="RefSeq" id="XP_016618646.1">
    <property type="nucleotide sequence ID" value="XM_016764696.1"/>
</dbReference>
<evidence type="ECO:0000313" key="2">
    <source>
        <dbReference type="EMBL" id="KIW91977.1"/>
    </source>
</evidence>
<feature type="compositionally biased region" description="Polar residues" evidence="1">
    <location>
        <begin position="68"/>
        <end position="84"/>
    </location>
</feature>
<proteinExistence type="predicted"/>
<dbReference type="VEuPathDB" id="FungiDB:Z519_06959"/>
<evidence type="ECO:0000256" key="1">
    <source>
        <dbReference type="SAM" id="MobiDB-lite"/>
    </source>
</evidence>
<feature type="region of interest" description="Disordered" evidence="1">
    <location>
        <begin position="1"/>
        <end position="84"/>
    </location>
</feature>
<protein>
    <submittedName>
        <fullName evidence="2">Unplaced genomic scaffold supercont1.10, whole genome shotgun sequence</fullName>
    </submittedName>
</protein>
<organism evidence="2">
    <name type="scientific">Cladophialophora bantiana (strain ATCC 10958 / CBS 173.52 / CDC B-1940 / NIH 8579)</name>
    <name type="common">Xylohypha bantiana</name>
    <dbReference type="NCBI Taxonomy" id="1442370"/>
    <lineage>
        <taxon>Eukaryota</taxon>
        <taxon>Fungi</taxon>
        <taxon>Dikarya</taxon>
        <taxon>Ascomycota</taxon>
        <taxon>Pezizomycotina</taxon>
        <taxon>Eurotiomycetes</taxon>
        <taxon>Chaetothyriomycetidae</taxon>
        <taxon>Chaetothyriales</taxon>
        <taxon>Herpotrichiellaceae</taxon>
        <taxon>Cladophialophora</taxon>
    </lineage>
</organism>
<feature type="compositionally biased region" description="Basic and acidic residues" evidence="1">
    <location>
        <begin position="29"/>
        <end position="38"/>
    </location>
</feature>
<dbReference type="EMBL" id="KN846989">
    <property type="protein sequence ID" value="KIW91977.1"/>
    <property type="molecule type" value="Genomic_DNA"/>
</dbReference>
<feature type="compositionally biased region" description="Polar residues" evidence="1">
    <location>
        <begin position="9"/>
        <end position="18"/>
    </location>
</feature>
<dbReference type="PANTHER" id="PTHR37540">
    <property type="entry name" value="TRANSCRIPTION FACTOR (ACR-2), PUTATIVE-RELATED-RELATED"/>
    <property type="match status" value="1"/>
</dbReference>
<gene>
    <name evidence="2" type="ORF">Z519_06959</name>
</gene>
<dbReference type="AlphaFoldDB" id="A0A0D2FZS9"/>
<accession>A0A0D2FZS9</accession>
<dbReference type="GeneID" id="27699887"/>